<dbReference type="EMBL" id="FXAZ01000004">
    <property type="protein sequence ID" value="SMG50177.1"/>
    <property type="molecule type" value="Genomic_DNA"/>
</dbReference>
<dbReference type="InterPro" id="IPR003439">
    <property type="entry name" value="ABC_transporter-like_ATP-bd"/>
</dbReference>
<protein>
    <submittedName>
        <fullName evidence="5">Nickel transport system ATP-binding protein</fullName>
    </submittedName>
</protein>
<dbReference type="AlphaFoldDB" id="A0A1X7L9E2"/>
<dbReference type="InterPro" id="IPR050319">
    <property type="entry name" value="ABC_transp_ATP-bind"/>
</dbReference>
<evidence type="ECO:0000313" key="5">
    <source>
        <dbReference type="EMBL" id="SMG50177.1"/>
    </source>
</evidence>
<reference evidence="5 6" key="1">
    <citation type="submission" date="2017-04" db="EMBL/GenBank/DDBJ databases">
        <authorList>
            <person name="Afonso C.L."/>
            <person name="Miller P.J."/>
            <person name="Scott M.A."/>
            <person name="Spackman E."/>
            <person name="Goraichik I."/>
            <person name="Dimitrov K.M."/>
            <person name="Suarez D.L."/>
            <person name="Swayne D.E."/>
        </authorList>
    </citation>
    <scope>NUCLEOTIDE SEQUENCE [LARGE SCALE GENOMIC DNA]</scope>
    <source>
        <strain evidence="5 6">11</strain>
    </source>
</reference>
<gene>
    <name evidence="5" type="ORF">SAMN06295960_3096</name>
</gene>
<dbReference type="InterPro" id="IPR027417">
    <property type="entry name" value="P-loop_NTPase"/>
</dbReference>
<feature type="domain" description="ABC transporter" evidence="4">
    <location>
        <begin position="3"/>
        <end position="250"/>
    </location>
</feature>
<dbReference type="InterPro" id="IPR003593">
    <property type="entry name" value="AAA+_ATPase"/>
</dbReference>
<dbReference type="GO" id="GO:0016887">
    <property type="term" value="F:ATP hydrolysis activity"/>
    <property type="evidence" value="ECO:0007669"/>
    <property type="project" value="InterPro"/>
</dbReference>
<dbReference type="Proteomes" id="UP000193834">
    <property type="component" value="Unassembled WGS sequence"/>
</dbReference>
<dbReference type="SMART" id="SM00382">
    <property type="entry name" value="AAA"/>
    <property type="match status" value="1"/>
</dbReference>
<accession>A0A1X7L9E2</accession>
<dbReference type="SUPFAM" id="SSF52540">
    <property type="entry name" value="P-loop containing nucleoside triphosphate hydrolases"/>
    <property type="match status" value="1"/>
</dbReference>
<evidence type="ECO:0000256" key="1">
    <source>
        <dbReference type="ARBA" id="ARBA00022448"/>
    </source>
</evidence>
<dbReference type="OrthoDB" id="9802264at2"/>
<organism evidence="5 6">
    <name type="scientific">Paenibacillus aquistagni</name>
    <dbReference type="NCBI Taxonomy" id="1852522"/>
    <lineage>
        <taxon>Bacteria</taxon>
        <taxon>Bacillati</taxon>
        <taxon>Bacillota</taxon>
        <taxon>Bacilli</taxon>
        <taxon>Bacillales</taxon>
        <taxon>Paenibacillaceae</taxon>
        <taxon>Paenibacillus</taxon>
    </lineage>
</organism>
<name>A0A1X7L9E2_9BACL</name>
<keyword evidence="6" id="KW-1185">Reference proteome</keyword>
<evidence type="ECO:0000256" key="2">
    <source>
        <dbReference type="ARBA" id="ARBA00022741"/>
    </source>
</evidence>
<keyword evidence="2" id="KW-0547">Nucleotide-binding</keyword>
<keyword evidence="3 5" id="KW-0067">ATP-binding</keyword>
<dbReference type="CDD" id="cd03257">
    <property type="entry name" value="ABC_NikE_OppD_transporters"/>
    <property type="match status" value="1"/>
</dbReference>
<keyword evidence="1" id="KW-0813">Transport</keyword>
<sequence>MSLELIEVSKSYRLSGQSLFRAKREMAVMNVSCSLEEGRTLGIVGSSGSGKSTLGKLIVGLVKPDAGDIRYKGESLLRPQARQRLFSELQMVFQDSRSAVNSRMTIKDIVAEPIQHRERLTSSQLTKRVGDLLTAVELRPEEMNGYPHQISGGQLQRVCIARALAAKPRLIVWDEAISSLDAMTQWQMIQLLQRLQKEYAMSYVFITHNLQAVRHLADELIVMSRGAVVEHLQDAKHLDQLRHPESQRLVQAMLTSYRST</sequence>
<dbReference type="GO" id="GO:0005524">
    <property type="term" value="F:ATP binding"/>
    <property type="evidence" value="ECO:0007669"/>
    <property type="project" value="UniProtKB-KW"/>
</dbReference>
<dbReference type="GO" id="GO:0055085">
    <property type="term" value="P:transmembrane transport"/>
    <property type="evidence" value="ECO:0007669"/>
    <property type="project" value="UniProtKB-ARBA"/>
</dbReference>
<dbReference type="PROSITE" id="PS00211">
    <property type="entry name" value="ABC_TRANSPORTER_1"/>
    <property type="match status" value="1"/>
</dbReference>
<dbReference type="Gene3D" id="3.40.50.300">
    <property type="entry name" value="P-loop containing nucleotide triphosphate hydrolases"/>
    <property type="match status" value="1"/>
</dbReference>
<dbReference type="PROSITE" id="PS50893">
    <property type="entry name" value="ABC_TRANSPORTER_2"/>
    <property type="match status" value="1"/>
</dbReference>
<dbReference type="RefSeq" id="WP_085495516.1">
    <property type="nucleotide sequence ID" value="NZ_FXAZ01000004.1"/>
</dbReference>
<evidence type="ECO:0000259" key="4">
    <source>
        <dbReference type="PROSITE" id="PS50893"/>
    </source>
</evidence>
<dbReference type="InterPro" id="IPR017871">
    <property type="entry name" value="ABC_transporter-like_CS"/>
</dbReference>
<proteinExistence type="predicted"/>
<evidence type="ECO:0000256" key="3">
    <source>
        <dbReference type="ARBA" id="ARBA00022840"/>
    </source>
</evidence>
<evidence type="ECO:0000313" key="6">
    <source>
        <dbReference type="Proteomes" id="UP000193834"/>
    </source>
</evidence>
<dbReference type="PANTHER" id="PTHR43776">
    <property type="entry name" value="TRANSPORT ATP-BINDING PROTEIN"/>
    <property type="match status" value="1"/>
</dbReference>
<dbReference type="STRING" id="1852522.SAMN06295960_3096"/>
<dbReference type="Pfam" id="PF00005">
    <property type="entry name" value="ABC_tran"/>
    <property type="match status" value="1"/>
</dbReference>